<dbReference type="PANTHER" id="PTHR31495">
    <property type="entry name" value="PEROXYGENASE 3-RELATED"/>
    <property type="match status" value="1"/>
</dbReference>
<evidence type="ECO:0000313" key="3">
    <source>
        <dbReference type="Proteomes" id="UP001497512"/>
    </source>
</evidence>
<organism evidence="2 3">
    <name type="scientific">Sphagnum troendelagicum</name>
    <dbReference type="NCBI Taxonomy" id="128251"/>
    <lineage>
        <taxon>Eukaryota</taxon>
        <taxon>Viridiplantae</taxon>
        <taxon>Streptophyta</taxon>
        <taxon>Embryophyta</taxon>
        <taxon>Bryophyta</taxon>
        <taxon>Sphagnophytina</taxon>
        <taxon>Sphagnopsida</taxon>
        <taxon>Sphagnales</taxon>
        <taxon>Sphagnaceae</taxon>
        <taxon>Sphagnum</taxon>
    </lineage>
</organism>
<name>A0ABP0U024_9BRYO</name>
<evidence type="ECO:0000256" key="1">
    <source>
        <dbReference type="ARBA" id="ARBA00006765"/>
    </source>
</evidence>
<sequence length="242" mass="27048">MADRKEINDPALSTVAPGAPVTSQRPVTEYNLGIPYPQIPRALVAPDAENPSGTPGYNNRGLSVLQQHVAFFDRNNDGIIYPWETFQGFRAIGFNLLRSFFGMVFINGALSYCTQDSWLPSPLFSLLVKNIHKAKHGSDSEVYDTEGRFVPEKFEEIFTKFAKTEPLRLSSEEVSALVQANRNAYDPFGSTAANLEWSLAYSLLKDKDGFLTKEAIRGVYDGSIFYEIERKRQQSKMEGSSA</sequence>
<evidence type="ECO:0008006" key="4">
    <source>
        <dbReference type="Google" id="ProtNLM"/>
    </source>
</evidence>
<keyword evidence="3" id="KW-1185">Reference proteome</keyword>
<accession>A0ABP0U024</accession>
<evidence type="ECO:0000313" key="2">
    <source>
        <dbReference type="EMBL" id="CAK9206725.1"/>
    </source>
</evidence>
<dbReference type="Pfam" id="PF05042">
    <property type="entry name" value="Caleosin"/>
    <property type="match status" value="1"/>
</dbReference>
<reference evidence="2" key="1">
    <citation type="submission" date="2024-02" db="EMBL/GenBank/DDBJ databases">
        <authorList>
            <consortium name="ELIXIR-Norway"/>
            <consortium name="Elixir Norway"/>
        </authorList>
    </citation>
    <scope>NUCLEOTIDE SEQUENCE</scope>
</reference>
<dbReference type="Proteomes" id="UP001497512">
    <property type="component" value="Chromosome 15"/>
</dbReference>
<dbReference type="EMBL" id="OZ019907">
    <property type="protein sequence ID" value="CAK9206725.1"/>
    <property type="molecule type" value="Genomic_DNA"/>
</dbReference>
<proteinExistence type="inferred from homology"/>
<dbReference type="InterPro" id="IPR007736">
    <property type="entry name" value="Caleosin-related"/>
</dbReference>
<dbReference type="PANTHER" id="PTHR31495:SF20">
    <property type="entry name" value="CALEOSIN-RELATED FAMILY PROTEIN"/>
    <property type="match status" value="1"/>
</dbReference>
<protein>
    <recommendedName>
        <fullName evidence="4">Caleosin</fullName>
    </recommendedName>
</protein>
<comment type="similarity">
    <text evidence="1">Belongs to the caleosin family.</text>
</comment>
<gene>
    <name evidence="2" type="ORF">CSSPTR1EN2_LOCUS8492</name>
</gene>